<name>A0A160V915_9ZZZZ</name>
<protein>
    <submittedName>
        <fullName evidence="1">Uncharacterized protein</fullName>
    </submittedName>
</protein>
<organism evidence="1">
    <name type="scientific">hydrothermal vent metagenome</name>
    <dbReference type="NCBI Taxonomy" id="652676"/>
    <lineage>
        <taxon>unclassified sequences</taxon>
        <taxon>metagenomes</taxon>
        <taxon>ecological metagenomes</taxon>
    </lineage>
</organism>
<reference evidence="1" key="1">
    <citation type="submission" date="2015-10" db="EMBL/GenBank/DDBJ databases">
        <authorList>
            <person name="Gilbert D.G."/>
        </authorList>
    </citation>
    <scope>NUCLEOTIDE SEQUENCE</scope>
</reference>
<dbReference type="AlphaFoldDB" id="A0A160V915"/>
<proteinExistence type="predicted"/>
<accession>A0A160V915</accession>
<gene>
    <name evidence="1" type="ORF">MGWOODY_Clf2511</name>
</gene>
<dbReference type="EMBL" id="FAXA01000270">
    <property type="protein sequence ID" value="CUV02541.1"/>
    <property type="molecule type" value="Genomic_DNA"/>
</dbReference>
<sequence length="54" mass="6502">MHVTLEATFRHRYFEHITHLYNIQRLKKAQGLPTKIEIPIEGYLALPWWDLSQP</sequence>
<evidence type="ECO:0000313" key="1">
    <source>
        <dbReference type="EMBL" id="CUV02541.1"/>
    </source>
</evidence>